<evidence type="ECO:0000313" key="1">
    <source>
        <dbReference type="EMBL" id="OPH11071.1"/>
    </source>
</evidence>
<dbReference type="Proteomes" id="UP000190056">
    <property type="component" value="Unassembled WGS sequence"/>
</dbReference>
<name>A0A9Q5QZ62_9CYAN</name>
<accession>A0A9Q5QZ62</accession>
<protein>
    <submittedName>
        <fullName evidence="1">Uncharacterized protein</fullName>
    </submittedName>
</protein>
<gene>
    <name evidence="1" type="ORF">CENA302_02860</name>
</gene>
<organism evidence="1 2">
    <name type="scientific">Cylindrospermopsis raciborskii CENA302</name>
    <dbReference type="NCBI Taxonomy" id="1170768"/>
    <lineage>
        <taxon>Bacteria</taxon>
        <taxon>Bacillati</taxon>
        <taxon>Cyanobacteriota</taxon>
        <taxon>Cyanophyceae</taxon>
        <taxon>Nostocales</taxon>
        <taxon>Aphanizomenonaceae</taxon>
        <taxon>Cylindrospermopsis</taxon>
    </lineage>
</organism>
<evidence type="ECO:0000313" key="2">
    <source>
        <dbReference type="Proteomes" id="UP000190056"/>
    </source>
</evidence>
<sequence length="141" mass="15906">MDNFKARLLAAWEGDPPRIEVLAYPFPSAPHLPLSGGGCTNMSLEKFLAQLETDKKHQTGYYFAYVMNGCKEEADTYFLEGWEMYSSSQSCYEALVILYYSAVNPYATLLKYMGEEMASDYLQSTAQSLNTLVSTEFVKVL</sequence>
<reference evidence="1 2" key="1">
    <citation type="submission" date="2017-01" db="EMBL/GenBank/DDBJ databases">
        <authorList>
            <person name="Abreu V.A."/>
            <person name="Popin R.V."/>
            <person name="Rigonato J."/>
            <person name="Andreote A.P."/>
            <person name="Schaker P.C."/>
            <person name="Hoff-Risseti C."/>
            <person name="Alvarenga D.O."/>
            <person name="Varani A.M."/>
            <person name="Fiore M.F."/>
        </authorList>
    </citation>
    <scope>NUCLEOTIDE SEQUENCE [LARGE SCALE GENOMIC DNA]</scope>
    <source>
        <strain evidence="1 2">CENA302</strain>
    </source>
</reference>
<dbReference type="EMBL" id="MTPU01000013">
    <property type="protein sequence ID" value="OPH11071.1"/>
    <property type="molecule type" value="Genomic_DNA"/>
</dbReference>
<proteinExistence type="predicted"/>
<comment type="caution">
    <text evidence="1">The sequence shown here is derived from an EMBL/GenBank/DDBJ whole genome shotgun (WGS) entry which is preliminary data.</text>
</comment>
<dbReference type="AlphaFoldDB" id="A0A9Q5QZ62"/>